<name>A0A812L9E2_9DINO</name>
<proteinExistence type="predicted"/>
<feature type="region of interest" description="Disordered" evidence="1">
    <location>
        <begin position="1"/>
        <end position="54"/>
    </location>
</feature>
<gene>
    <name evidence="2" type="ORF">SNAT2548_LOCUS11204</name>
</gene>
<evidence type="ECO:0000313" key="2">
    <source>
        <dbReference type="EMBL" id="CAE7242837.1"/>
    </source>
</evidence>
<evidence type="ECO:0000256" key="1">
    <source>
        <dbReference type="SAM" id="MobiDB-lite"/>
    </source>
</evidence>
<comment type="caution">
    <text evidence="2">The sequence shown here is derived from an EMBL/GenBank/DDBJ whole genome shotgun (WGS) entry which is preliminary data.</text>
</comment>
<dbReference type="EMBL" id="CAJNDS010000990">
    <property type="protein sequence ID" value="CAE7242837.1"/>
    <property type="molecule type" value="Genomic_DNA"/>
</dbReference>
<protein>
    <submittedName>
        <fullName evidence="2">Uncharacterized protein</fullName>
    </submittedName>
</protein>
<dbReference type="AlphaFoldDB" id="A0A812L9E2"/>
<feature type="compositionally biased region" description="Gly residues" evidence="1">
    <location>
        <begin position="19"/>
        <end position="30"/>
    </location>
</feature>
<reference evidence="2" key="1">
    <citation type="submission" date="2021-02" db="EMBL/GenBank/DDBJ databases">
        <authorList>
            <person name="Dougan E. K."/>
            <person name="Rhodes N."/>
            <person name="Thang M."/>
            <person name="Chan C."/>
        </authorList>
    </citation>
    <scope>NUCLEOTIDE SEQUENCE</scope>
</reference>
<dbReference type="Proteomes" id="UP000604046">
    <property type="component" value="Unassembled WGS sequence"/>
</dbReference>
<evidence type="ECO:0000313" key="3">
    <source>
        <dbReference type="Proteomes" id="UP000604046"/>
    </source>
</evidence>
<sequence length="134" mass="14354">MEDDARSGKTKATNVTLQCGGGGYGGGYDSGKGSKSKGKRKRSEEDARSGRTRATNITLQGGLPSLLTGRAGRDDMIVGTEMTFDIEEEARSGKTKATNVTLPGRLCWPRQRALRPSCWRGVEGACCSRLRKVA</sequence>
<accession>A0A812L9E2</accession>
<organism evidence="2 3">
    <name type="scientific">Symbiodinium natans</name>
    <dbReference type="NCBI Taxonomy" id="878477"/>
    <lineage>
        <taxon>Eukaryota</taxon>
        <taxon>Sar</taxon>
        <taxon>Alveolata</taxon>
        <taxon>Dinophyceae</taxon>
        <taxon>Suessiales</taxon>
        <taxon>Symbiodiniaceae</taxon>
        <taxon>Symbiodinium</taxon>
    </lineage>
</organism>
<keyword evidence="3" id="KW-1185">Reference proteome</keyword>